<dbReference type="InterPro" id="IPR034530">
    <property type="entry name" value="HpnP-like"/>
</dbReference>
<name>A0A1G7HQP4_9PROT</name>
<dbReference type="CDD" id="cd01335">
    <property type="entry name" value="Radical_SAM"/>
    <property type="match status" value="1"/>
</dbReference>
<evidence type="ECO:0000256" key="3">
    <source>
        <dbReference type="ARBA" id="ARBA00022723"/>
    </source>
</evidence>
<dbReference type="OrthoDB" id="9801424at2"/>
<protein>
    <submittedName>
        <fullName evidence="7">Radical SAM superfamily enzyme YgiQ, UPF0313 family</fullName>
    </submittedName>
</protein>
<reference evidence="7 8" key="1">
    <citation type="submission" date="2016-10" db="EMBL/GenBank/DDBJ databases">
        <authorList>
            <person name="de Groot N.N."/>
        </authorList>
    </citation>
    <scope>NUCLEOTIDE SEQUENCE [LARGE SCALE GENOMIC DNA]</scope>
    <source>
        <strain evidence="7 8">ATCC 700224</strain>
    </source>
</reference>
<dbReference type="SMART" id="SM00729">
    <property type="entry name" value="Elp3"/>
    <property type="match status" value="1"/>
</dbReference>
<feature type="domain" description="Radical SAM core" evidence="6">
    <location>
        <begin position="162"/>
        <end position="382"/>
    </location>
</feature>
<accession>A0A1G7HQP4</accession>
<dbReference type="InterPro" id="IPR023404">
    <property type="entry name" value="rSAM_horseshoe"/>
</dbReference>
<dbReference type="SUPFAM" id="SSF102114">
    <property type="entry name" value="Radical SAM enzymes"/>
    <property type="match status" value="1"/>
</dbReference>
<evidence type="ECO:0000256" key="1">
    <source>
        <dbReference type="ARBA" id="ARBA00001966"/>
    </source>
</evidence>
<dbReference type="PROSITE" id="PS51918">
    <property type="entry name" value="RADICAL_SAM"/>
    <property type="match status" value="1"/>
</dbReference>
<dbReference type="SFLD" id="SFLDG01123">
    <property type="entry name" value="methyltransferase_(Class_B)"/>
    <property type="match status" value="1"/>
</dbReference>
<keyword evidence="4" id="KW-0408">Iron</keyword>
<dbReference type="GO" id="GO:0046872">
    <property type="term" value="F:metal ion binding"/>
    <property type="evidence" value="ECO:0007669"/>
    <property type="project" value="UniProtKB-KW"/>
</dbReference>
<dbReference type="InterPro" id="IPR051198">
    <property type="entry name" value="BchE-like"/>
</dbReference>
<dbReference type="InterPro" id="IPR034466">
    <property type="entry name" value="Methyltransferase_Class_B"/>
</dbReference>
<dbReference type="GO" id="GO:0003824">
    <property type="term" value="F:catalytic activity"/>
    <property type="evidence" value="ECO:0007669"/>
    <property type="project" value="InterPro"/>
</dbReference>
<dbReference type="InterPro" id="IPR006638">
    <property type="entry name" value="Elp3/MiaA/NifB-like_rSAM"/>
</dbReference>
<evidence type="ECO:0000256" key="2">
    <source>
        <dbReference type="ARBA" id="ARBA00022691"/>
    </source>
</evidence>
<dbReference type="AlphaFoldDB" id="A0A1G7HQP4"/>
<dbReference type="SFLD" id="SFLDS00029">
    <property type="entry name" value="Radical_SAM"/>
    <property type="match status" value="1"/>
</dbReference>
<dbReference type="SFLD" id="SFLDF00303">
    <property type="entry name" value="hopanoid_C2-methyltransferase"/>
    <property type="match status" value="1"/>
</dbReference>
<dbReference type="Gene3D" id="3.80.30.20">
    <property type="entry name" value="tm_1862 like domain"/>
    <property type="match status" value="1"/>
</dbReference>
<dbReference type="GO" id="GO:0051536">
    <property type="term" value="F:iron-sulfur cluster binding"/>
    <property type="evidence" value="ECO:0007669"/>
    <property type="project" value="UniProtKB-KW"/>
</dbReference>
<dbReference type="SFLD" id="SFLDG01082">
    <property type="entry name" value="B12-binding_domain_containing"/>
    <property type="match status" value="1"/>
</dbReference>
<comment type="cofactor">
    <cofactor evidence="1">
        <name>[4Fe-4S] cluster</name>
        <dbReference type="ChEBI" id="CHEBI:49883"/>
    </cofactor>
</comment>
<dbReference type="InterPro" id="IPR007197">
    <property type="entry name" value="rSAM"/>
</dbReference>
<keyword evidence="5" id="KW-0411">Iron-sulfur</keyword>
<keyword evidence="3" id="KW-0479">Metal-binding</keyword>
<evidence type="ECO:0000313" key="8">
    <source>
        <dbReference type="Proteomes" id="UP000199412"/>
    </source>
</evidence>
<dbReference type="RefSeq" id="WP_092788043.1">
    <property type="nucleotide sequence ID" value="NZ_FNAP01000024.1"/>
</dbReference>
<organism evidence="7 8">
    <name type="scientific">Rhodospira trueperi</name>
    <dbReference type="NCBI Taxonomy" id="69960"/>
    <lineage>
        <taxon>Bacteria</taxon>
        <taxon>Pseudomonadati</taxon>
        <taxon>Pseudomonadota</taxon>
        <taxon>Alphaproteobacteria</taxon>
        <taxon>Rhodospirillales</taxon>
        <taxon>Rhodospirillaceae</taxon>
        <taxon>Rhodospira</taxon>
    </lineage>
</organism>
<dbReference type="InterPro" id="IPR025274">
    <property type="entry name" value="DUF4070"/>
</dbReference>
<evidence type="ECO:0000256" key="5">
    <source>
        <dbReference type="ARBA" id="ARBA00023014"/>
    </source>
</evidence>
<keyword evidence="2" id="KW-0949">S-adenosyl-L-methionine</keyword>
<evidence type="ECO:0000313" key="7">
    <source>
        <dbReference type="EMBL" id="SDF02731.1"/>
    </source>
</evidence>
<evidence type="ECO:0000256" key="4">
    <source>
        <dbReference type="ARBA" id="ARBA00023004"/>
    </source>
</evidence>
<dbReference type="STRING" id="69960.SAMN05421720_12414"/>
<dbReference type="Pfam" id="PF13282">
    <property type="entry name" value="DUF4070"/>
    <property type="match status" value="1"/>
</dbReference>
<dbReference type="InterPro" id="IPR058240">
    <property type="entry name" value="rSAM_sf"/>
</dbReference>
<proteinExistence type="predicted"/>
<dbReference type="Pfam" id="PF04055">
    <property type="entry name" value="Radical_SAM"/>
    <property type="match status" value="1"/>
</dbReference>
<dbReference type="PANTHER" id="PTHR43409:SF3">
    <property type="entry name" value="HYPOTHETICAL METHYLTRANSFERASE"/>
    <property type="match status" value="1"/>
</dbReference>
<dbReference type="Gene3D" id="3.40.50.280">
    <property type="entry name" value="Cobalamin-binding domain"/>
    <property type="match status" value="1"/>
</dbReference>
<dbReference type="PANTHER" id="PTHR43409">
    <property type="entry name" value="ANAEROBIC MAGNESIUM-PROTOPORPHYRIN IX MONOMETHYL ESTER CYCLASE-RELATED"/>
    <property type="match status" value="1"/>
</dbReference>
<dbReference type="Proteomes" id="UP000199412">
    <property type="component" value="Unassembled WGS sequence"/>
</dbReference>
<keyword evidence="8" id="KW-1185">Reference proteome</keyword>
<gene>
    <name evidence="7" type="ORF">SAMN05421720_12414</name>
</gene>
<dbReference type="EMBL" id="FNAP01000024">
    <property type="protein sequence ID" value="SDF02731.1"/>
    <property type="molecule type" value="Genomic_DNA"/>
</dbReference>
<sequence length="631" mass="70630">MHLLLINPRLPESFWSFKWAVDHVLPGKRAVNPPLGLATLAALCPSDWDVEIVDENVETIPLTTTADIVGVCGMGVQHPRQRELLAYYHKQGHYVVAGGSYASLCREDYSALADTVVAGEAEYIWKAFCDDFERGEPKPLYHETGTVALADSPLPRFDLLKLDLYTNVTLQFSRGCPFRCEFCDIIVMFGRKPRTKSLGQVERELDELRRLGARQVFFVDDNLIGNPRQAKDLLRFLDHYQKRHRHAFSFGTEVSLNLAQDEEMLDLLRAANFGWVFIGIESTDPASLTETGKTQNLREDPLTAVRRIYAHGIDVLAGFIIGFDNDTLDTFETQYRFITEAGIQSAMVGLLTALPRTPLYDRMQREGRLIETDTTGDNTGATTNIVPKTMTLEALVEGYQALYTRLLTGPEIGRRLRNKLAYLRNPIYGSGYALPQRLAIISRLFVRGIAPGGLGHILPFLGTIPLRSPGQIPLMISDWIIGLSMQRFAARQLAPEERDVPGIEGRIAAFRTAIARAIEAGRVSITLSHGPITRVVVSFTGLIDRRIVLASARYLSRLLMETQARLTLRFHAMEPTRLNQVDRLLDRLKAYGDRVSIMADEHLWGRLAVDTSVFHLVLPDRTPHAVGRAGA</sequence>
<dbReference type="GO" id="GO:0005829">
    <property type="term" value="C:cytosol"/>
    <property type="evidence" value="ECO:0007669"/>
    <property type="project" value="TreeGrafter"/>
</dbReference>
<evidence type="ECO:0000259" key="6">
    <source>
        <dbReference type="PROSITE" id="PS51918"/>
    </source>
</evidence>